<gene>
    <name evidence="1" type="ORF">FHR24_002801</name>
</gene>
<evidence type="ECO:0000313" key="2">
    <source>
        <dbReference type="Proteomes" id="UP000745859"/>
    </source>
</evidence>
<keyword evidence="2" id="KW-1185">Reference proteome</keyword>
<reference evidence="1 2" key="1">
    <citation type="submission" date="2020-03" db="EMBL/GenBank/DDBJ databases">
        <title>Genomic Encyclopedia of Type Strains, Phase IV (KMG-IV): sequencing the most valuable type-strain genomes for metagenomic binning, comparative biology and taxonomic classification.</title>
        <authorList>
            <person name="Goeker M."/>
        </authorList>
    </citation>
    <scope>NUCLEOTIDE SEQUENCE [LARGE SCALE GENOMIC DNA]</scope>
    <source>
        <strain evidence="1 2">DSM 101599</strain>
    </source>
</reference>
<evidence type="ECO:0008006" key="3">
    <source>
        <dbReference type="Google" id="ProtNLM"/>
    </source>
</evidence>
<dbReference type="RefSeq" id="WP_167190186.1">
    <property type="nucleotide sequence ID" value="NZ_JAASQL010000005.1"/>
</dbReference>
<evidence type="ECO:0000313" key="1">
    <source>
        <dbReference type="EMBL" id="NIJ46317.1"/>
    </source>
</evidence>
<sequence>MIKNLLKKLTLGAALIVTPLTFGQIGIQLTSSASEISTVDGTLDSPIVFTVSGIPETLTGDIQGANIRIYPNGDTTGGGNISSFQTNALRLTNDEGTGDVVTTVTAPSGGTFTKTYTVNKLPLGDGITAGTTYIIALRYVKAKSVNMLTSDDTAPNLTAETNGNHIIYNVSTVTGATTLSSTTSKIEGASVTSLNGVISVEGANLDAVYSITGQQVATQGLASGVYIVKISKGNKQDAVKVIL</sequence>
<protein>
    <recommendedName>
        <fullName evidence="3">Por secretion system C-terminal sorting domain-containing protein</fullName>
    </recommendedName>
</protein>
<proteinExistence type="predicted"/>
<dbReference type="EMBL" id="JAASQL010000005">
    <property type="protein sequence ID" value="NIJ46317.1"/>
    <property type="molecule type" value="Genomic_DNA"/>
</dbReference>
<organism evidence="1 2">
    <name type="scientific">Wenyingzhuangia heitensis</name>
    <dbReference type="NCBI Taxonomy" id="1487859"/>
    <lineage>
        <taxon>Bacteria</taxon>
        <taxon>Pseudomonadati</taxon>
        <taxon>Bacteroidota</taxon>
        <taxon>Flavobacteriia</taxon>
        <taxon>Flavobacteriales</taxon>
        <taxon>Flavobacteriaceae</taxon>
        <taxon>Wenyingzhuangia</taxon>
    </lineage>
</organism>
<name>A0ABX0UBW1_9FLAO</name>
<dbReference type="Proteomes" id="UP000745859">
    <property type="component" value="Unassembled WGS sequence"/>
</dbReference>
<accession>A0ABX0UBW1</accession>
<comment type="caution">
    <text evidence="1">The sequence shown here is derived from an EMBL/GenBank/DDBJ whole genome shotgun (WGS) entry which is preliminary data.</text>
</comment>